<evidence type="ECO:0000256" key="5">
    <source>
        <dbReference type="ARBA" id="ARBA00023136"/>
    </source>
</evidence>
<dbReference type="OMA" id="RIAGFIW"/>
<evidence type="ECO:0000313" key="10">
    <source>
        <dbReference type="Proteomes" id="UP000001593"/>
    </source>
</evidence>
<proteinExistence type="predicted"/>
<evidence type="ECO:0000259" key="8">
    <source>
        <dbReference type="PROSITE" id="PS50262"/>
    </source>
</evidence>
<evidence type="ECO:0000256" key="3">
    <source>
        <dbReference type="ARBA" id="ARBA00022692"/>
    </source>
</evidence>
<dbReference type="PROSITE" id="PS50262">
    <property type="entry name" value="G_PROTEIN_RECEP_F1_2"/>
    <property type="match status" value="1"/>
</dbReference>
<dbReference type="PANTHER" id="PTHR24241">
    <property type="entry name" value="NEUROPEPTIDE RECEPTOR-RELATED G-PROTEIN COUPLED RECEPTOR"/>
    <property type="match status" value="1"/>
</dbReference>
<keyword evidence="3 7" id="KW-0812">Transmembrane</keyword>
<dbReference type="Gene3D" id="1.20.1070.10">
    <property type="entry name" value="Rhodopsin 7-helix transmembrane proteins"/>
    <property type="match status" value="1"/>
</dbReference>
<dbReference type="HOGENOM" id="CLU_009579_6_1_1"/>
<evidence type="ECO:0000256" key="7">
    <source>
        <dbReference type="SAM" id="Phobius"/>
    </source>
</evidence>
<dbReference type="PRINTS" id="PR00237">
    <property type="entry name" value="GPCRRHODOPSN"/>
</dbReference>
<evidence type="ECO:0000256" key="6">
    <source>
        <dbReference type="ARBA" id="ARBA00023170"/>
    </source>
</evidence>
<evidence type="ECO:0000256" key="1">
    <source>
        <dbReference type="ARBA" id="ARBA00004651"/>
    </source>
</evidence>
<dbReference type="EMBL" id="DS470003">
    <property type="protein sequence ID" value="EDO30663.1"/>
    <property type="molecule type" value="Genomic_DNA"/>
</dbReference>
<dbReference type="InParanoid" id="A7T051"/>
<keyword evidence="10" id="KW-1185">Reference proteome</keyword>
<gene>
    <name evidence="9" type="ORF">NEMVEDRAFT_v1g139930</name>
</gene>
<sequence length="244" mass="28238">MVSSQLGSNWIFGSFLCTLLNPTQVMCGVVTTNVHMSVAVERYMSVIYPFKGKPKGKRKYAVLALIWITAVLCAMPAFLNNKVVIYNTNTGRTLNLCVEEFDSYKSRTIYSLFLLSVNYGTPVLIMAVLYARVILRLRQRSKLRHCMRRHSTNKRRQTIVERKFIKMTFMIMVLFVMCYLPYQIVFLLIHFDVVPGLAYGFLLYDYAYLVTWLPNAINPICYGAMDRYYAKAFRLALGCLMNRT</sequence>
<dbReference type="GO" id="GO:0032870">
    <property type="term" value="P:cellular response to hormone stimulus"/>
    <property type="evidence" value="ECO:0000318"/>
    <property type="project" value="GO_Central"/>
</dbReference>
<dbReference type="Proteomes" id="UP000001593">
    <property type="component" value="Unassembled WGS sequence"/>
</dbReference>
<dbReference type="PhylomeDB" id="A7T051"/>
<comment type="subcellular location">
    <subcellularLocation>
        <location evidence="1">Cell membrane</location>
        <topology evidence="1">Multi-pass membrane protein</topology>
    </subcellularLocation>
</comment>
<feature type="transmembrane region" description="Helical" evidence="7">
    <location>
        <begin position="206"/>
        <end position="225"/>
    </location>
</feature>
<feature type="transmembrane region" description="Helical" evidence="7">
    <location>
        <begin position="60"/>
        <end position="79"/>
    </location>
</feature>
<dbReference type="Pfam" id="PF00001">
    <property type="entry name" value="7tm_1"/>
    <property type="match status" value="1"/>
</dbReference>
<accession>A7T051</accession>
<dbReference type="GO" id="GO:0004930">
    <property type="term" value="F:G protein-coupled receptor activity"/>
    <property type="evidence" value="ECO:0000318"/>
    <property type="project" value="GO_Central"/>
</dbReference>
<keyword evidence="4 7" id="KW-1133">Transmembrane helix</keyword>
<feature type="domain" description="G-protein coupled receptors family 1 profile" evidence="8">
    <location>
        <begin position="1"/>
        <end position="222"/>
    </location>
</feature>
<reference evidence="9 10" key="1">
    <citation type="journal article" date="2007" name="Science">
        <title>Sea anemone genome reveals ancestral eumetazoan gene repertoire and genomic organization.</title>
        <authorList>
            <person name="Putnam N.H."/>
            <person name="Srivastava M."/>
            <person name="Hellsten U."/>
            <person name="Dirks B."/>
            <person name="Chapman J."/>
            <person name="Salamov A."/>
            <person name="Terry A."/>
            <person name="Shapiro H."/>
            <person name="Lindquist E."/>
            <person name="Kapitonov V.V."/>
            <person name="Jurka J."/>
            <person name="Genikhovich G."/>
            <person name="Grigoriev I.V."/>
            <person name="Lucas S.M."/>
            <person name="Steele R.E."/>
            <person name="Finnerty J.R."/>
            <person name="Technau U."/>
            <person name="Martindale M.Q."/>
            <person name="Rokhsar D.S."/>
        </authorList>
    </citation>
    <scope>NUCLEOTIDE SEQUENCE [LARGE SCALE GENOMIC DNA]</scope>
    <source>
        <strain evidence="10">CH2 X CH6</strain>
    </source>
</reference>
<dbReference type="CDD" id="cd00637">
    <property type="entry name" value="7tm_classA_rhodopsin-like"/>
    <property type="match status" value="1"/>
</dbReference>
<keyword evidence="6" id="KW-0675">Receptor</keyword>
<dbReference type="STRING" id="45351.A7T051"/>
<dbReference type="GO" id="GO:0005886">
    <property type="term" value="C:plasma membrane"/>
    <property type="evidence" value="ECO:0000318"/>
    <property type="project" value="GO_Central"/>
</dbReference>
<dbReference type="InterPro" id="IPR017452">
    <property type="entry name" value="GPCR_Rhodpsn_7TM"/>
</dbReference>
<feature type="non-terminal residue" evidence="9">
    <location>
        <position position="244"/>
    </location>
</feature>
<dbReference type="PANTHER" id="PTHR24241:SF76">
    <property type="entry name" value="NEUROPEPTIDE SIFAMIDE RECEPTOR"/>
    <property type="match status" value="1"/>
</dbReference>
<dbReference type="SUPFAM" id="SSF81321">
    <property type="entry name" value="Family A G protein-coupled receptor-like"/>
    <property type="match status" value="1"/>
</dbReference>
<keyword evidence="5 7" id="KW-0472">Membrane</keyword>
<evidence type="ECO:0000256" key="2">
    <source>
        <dbReference type="ARBA" id="ARBA00022475"/>
    </source>
</evidence>
<dbReference type="FunFam" id="1.20.1070.10:FF:000662">
    <property type="entry name" value="Predicted protein"/>
    <property type="match status" value="1"/>
</dbReference>
<keyword evidence="2" id="KW-1003">Cell membrane</keyword>
<feature type="transmembrane region" description="Helical" evidence="7">
    <location>
        <begin position="109"/>
        <end position="135"/>
    </location>
</feature>
<protein>
    <recommendedName>
        <fullName evidence="8">G-protein coupled receptors family 1 profile domain-containing protein</fullName>
    </recommendedName>
</protein>
<evidence type="ECO:0000256" key="4">
    <source>
        <dbReference type="ARBA" id="ARBA00022989"/>
    </source>
</evidence>
<organism evidence="9 10">
    <name type="scientific">Nematostella vectensis</name>
    <name type="common">Starlet sea anemone</name>
    <dbReference type="NCBI Taxonomy" id="45351"/>
    <lineage>
        <taxon>Eukaryota</taxon>
        <taxon>Metazoa</taxon>
        <taxon>Cnidaria</taxon>
        <taxon>Anthozoa</taxon>
        <taxon>Hexacorallia</taxon>
        <taxon>Actiniaria</taxon>
        <taxon>Edwardsiidae</taxon>
        <taxon>Nematostella</taxon>
    </lineage>
</organism>
<evidence type="ECO:0000313" key="9">
    <source>
        <dbReference type="EMBL" id="EDO30663.1"/>
    </source>
</evidence>
<dbReference type="InterPro" id="IPR000276">
    <property type="entry name" value="GPCR_Rhodpsn"/>
</dbReference>
<dbReference type="AlphaFoldDB" id="A7T051"/>
<name>A7T051_NEMVE</name>
<dbReference type="GO" id="GO:0007186">
    <property type="term" value="P:G protein-coupled receptor signaling pathway"/>
    <property type="evidence" value="ECO:0000318"/>
    <property type="project" value="GO_Central"/>
</dbReference>
<feature type="transmembrane region" description="Helical" evidence="7">
    <location>
        <begin position="164"/>
        <end position="186"/>
    </location>
</feature>